<dbReference type="InterPro" id="IPR007296">
    <property type="entry name" value="DUF403"/>
</dbReference>
<dbReference type="EMBL" id="PHIG01000007">
    <property type="protein sequence ID" value="PJK31177.1"/>
    <property type="molecule type" value="Genomic_DNA"/>
</dbReference>
<protein>
    <recommendedName>
        <fullName evidence="1">DUF403 domain-containing protein</fullName>
    </recommendedName>
</protein>
<dbReference type="InterPro" id="IPR051680">
    <property type="entry name" value="ATP-dep_Glu-Cys_Ligase-2"/>
</dbReference>
<evidence type="ECO:0000313" key="2">
    <source>
        <dbReference type="EMBL" id="PJK31177.1"/>
    </source>
</evidence>
<gene>
    <name evidence="2" type="ORF">CVT23_02790</name>
</gene>
<dbReference type="OrthoDB" id="9803532at2"/>
<dbReference type="PANTHER" id="PTHR34595">
    <property type="entry name" value="BLR5612 PROTEIN"/>
    <property type="match status" value="1"/>
</dbReference>
<accession>A0A2M9G636</accession>
<dbReference type="AlphaFoldDB" id="A0A2M9G636"/>
<organism evidence="2 3">
    <name type="scientific">Minwuia thermotolerans</name>
    <dbReference type="NCBI Taxonomy" id="2056226"/>
    <lineage>
        <taxon>Bacteria</taxon>
        <taxon>Pseudomonadati</taxon>
        <taxon>Pseudomonadota</taxon>
        <taxon>Alphaproteobacteria</taxon>
        <taxon>Minwuiales</taxon>
        <taxon>Minwuiaceae</taxon>
        <taxon>Minwuia</taxon>
    </lineage>
</organism>
<proteinExistence type="predicted"/>
<dbReference type="RefSeq" id="WP_109796205.1">
    <property type="nucleotide sequence ID" value="NZ_PHIG01000007.1"/>
</dbReference>
<evidence type="ECO:0000313" key="3">
    <source>
        <dbReference type="Proteomes" id="UP000229498"/>
    </source>
</evidence>
<evidence type="ECO:0000259" key="1">
    <source>
        <dbReference type="Pfam" id="PF04168"/>
    </source>
</evidence>
<dbReference type="Proteomes" id="UP000229498">
    <property type="component" value="Unassembled WGS sequence"/>
</dbReference>
<keyword evidence="3" id="KW-1185">Reference proteome</keyword>
<comment type="caution">
    <text evidence="2">The sequence shown here is derived from an EMBL/GenBank/DDBJ whole genome shotgun (WGS) entry which is preliminary data.</text>
</comment>
<feature type="domain" description="DUF403" evidence="1">
    <location>
        <begin position="1"/>
        <end position="312"/>
    </location>
</feature>
<dbReference type="PANTHER" id="PTHR34595:SF7">
    <property type="entry name" value="SLL1039 PROTEIN"/>
    <property type="match status" value="1"/>
</dbReference>
<dbReference type="Pfam" id="PF04168">
    <property type="entry name" value="Alpha-E"/>
    <property type="match status" value="1"/>
</dbReference>
<sequence length="329" mass="37707">MLSRTADDVYWASRYVERAENLARLMEVAVRMSLMPMKAEDGGEWLSVLIASGTEPLYLEKYNSVTEADAIHFIAFDGDNPSSIYNCLKNARESMRAQRHTITRELWEAVNDTWHGIRDMDVEAMERRGRSEFFDWVKQRSHLVRGAIAGTMIRDDLYNFLRIGTFVERADSTARILDVKYHLILPEGVPLGGAADYYQWTALLQSVSAHVNYRRLFGEAVRSIRVAELLILRDEMPRSIRSCYDEIMRNLEDLSGDYGRSLPSLRMAGRVHAEIKYGTIDEIFNLIGLHEFLTSIVDRNIEIGAQIQRDFLLVPEEQGETQSQSQSMA</sequence>
<name>A0A2M9G636_9PROT</name>
<reference evidence="2 3" key="1">
    <citation type="submission" date="2017-11" db="EMBL/GenBank/DDBJ databases">
        <title>Draft genome sequence of Rhizobiales bacterium SY3-13.</title>
        <authorList>
            <person name="Sun C."/>
        </authorList>
    </citation>
    <scope>NUCLEOTIDE SEQUENCE [LARGE SCALE GENOMIC DNA]</scope>
    <source>
        <strain evidence="2 3">SY3-13</strain>
    </source>
</reference>